<organism evidence="8">
    <name type="scientific">Candidatus Methanomethylicus mesodigestus</name>
    <dbReference type="NCBI Taxonomy" id="1867258"/>
    <lineage>
        <taxon>Archaea</taxon>
        <taxon>Thermoproteota</taxon>
        <taxon>Methanosuratincolia</taxon>
        <taxon>Candidatus Methanomethylicales</taxon>
        <taxon>Candidatus Methanomethylicaceae</taxon>
        <taxon>Candidatus Methanomethylicus</taxon>
    </lineage>
</organism>
<comment type="subcellular location">
    <subcellularLocation>
        <location evidence="1">Membrane</location>
    </subcellularLocation>
</comment>
<evidence type="ECO:0000256" key="2">
    <source>
        <dbReference type="ARBA" id="ARBA00008472"/>
    </source>
</evidence>
<comment type="similarity">
    <text evidence="2">Belongs to the complex I subunit 3 family.</text>
</comment>
<dbReference type="InterPro" id="IPR038430">
    <property type="entry name" value="NDAH_ubi_oxred_su3_sf"/>
</dbReference>
<dbReference type="GO" id="GO:0008137">
    <property type="term" value="F:NADH dehydrogenase (ubiquinone) activity"/>
    <property type="evidence" value="ECO:0007669"/>
    <property type="project" value="InterPro"/>
</dbReference>
<protein>
    <recommendedName>
        <fullName evidence="9">NADH-quinone oxidoreductase subunit A</fullName>
    </recommendedName>
</protein>
<keyword evidence="5 7" id="KW-1133">Transmembrane helix</keyword>
<evidence type="ECO:0000256" key="1">
    <source>
        <dbReference type="ARBA" id="ARBA00004370"/>
    </source>
</evidence>
<comment type="caution">
    <text evidence="8">The sequence shown here is derived from an EMBL/GenBank/DDBJ whole genome shotgun (WGS) entry which is preliminary data.</text>
</comment>
<evidence type="ECO:0008006" key="9">
    <source>
        <dbReference type="Google" id="ProtNLM"/>
    </source>
</evidence>
<feature type="transmembrane region" description="Helical" evidence="7">
    <location>
        <begin position="6"/>
        <end position="27"/>
    </location>
</feature>
<reference evidence="8" key="1">
    <citation type="journal article" date="2020" name="mSystems">
        <title>Genome- and Community-Level Interaction Insights into Carbon Utilization and Element Cycling Functions of Hydrothermarchaeota in Hydrothermal Sediment.</title>
        <authorList>
            <person name="Zhou Z."/>
            <person name="Liu Y."/>
            <person name="Xu W."/>
            <person name="Pan J."/>
            <person name="Luo Z.H."/>
            <person name="Li M."/>
        </authorList>
    </citation>
    <scope>NUCLEOTIDE SEQUENCE [LARGE SCALE GENOMIC DNA]</scope>
    <source>
        <strain evidence="8">SpSt-468</strain>
    </source>
</reference>
<sequence length="112" mass="12275">MPSTMTFPLFIAFGVSLAFVCIIYWIGGRVSPRRTGSGGGKGEPYACGEDLPAEESRVDLEKFLIYGLYFLIFDVLAFILATSYFATGPVPLTYISVILVAVAVLIFSRRHV</sequence>
<keyword evidence="6 7" id="KW-0472">Membrane</keyword>
<dbReference type="EMBL" id="DSTX01000001">
    <property type="protein sequence ID" value="HFK19663.1"/>
    <property type="molecule type" value="Genomic_DNA"/>
</dbReference>
<evidence type="ECO:0000256" key="6">
    <source>
        <dbReference type="ARBA" id="ARBA00023136"/>
    </source>
</evidence>
<name>A0A7C3EVD1_9CREN</name>
<evidence type="ECO:0000256" key="7">
    <source>
        <dbReference type="SAM" id="Phobius"/>
    </source>
</evidence>
<feature type="transmembrane region" description="Helical" evidence="7">
    <location>
        <begin position="92"/>
        <end position="108"/>
    </location>
</feature>
<dbReference type="InterPro" id="IPR000440">
    <property type="entry name" value="NADH_UbQ/plastoQ_OxRdtase_su3"/>
</dbReference>
<dbReference type="AlphaFoldDB" id="A0A7C3EVD1"/>
<evidence type="ECO:0000256" key="4">
    <source>
        <dbReference type="ARBA" id="ARBA00022692"/>
    </source>
</evidence>
<feature type="transmembrane region" description="Helical" evidence="7">
    <location>
        <begin position="63"/>
        <end position="86"/>
    </location>
</feature>
<evidence type="ECO:0000256" key="5">
    <source>
        <dbReference type="ARBA" id="ARBA00022989"/>
    </source>
</evidence>
<dbReference type="Gene3D" id="1.20.58.1610">
    <property type="entry name" value="NADH:ubiquinone/plastoquinone oxidoreductase, chain 3"/>
    <property type="match status" value="1"/>
</dbReference>
<evidence type="ECO:0000313" key="8">
    <source>
        <dbReference type="EMBL" id="HFK19663.1"/>
    </source>
</evidence>
<evidence type="ECO:0000256" key="3">
    <source>
        <dbReference type="ARBA" id="ARBA00022448"/>
    </source>
</evidence>
<dbReference type="Pfam" id="PF00507">
    <property type="entry name" value="Oxidored_q4"/>
    <property type="match status" value="1"/>
</dbReference>
<keyword evidence="3" id="KW-0813">Transport</keyword>
<accession>A0A7C3EVD1</accession>
<gene>
    <name evidence="8" type="ORF">ENS19_00065</name>
</gene>
<proteinExistence type="inferred from homology"/>
<keyword evidence="4 7" id="KW-0812">Transmembrane</keyword>
<dbReference type="GO" id="GO:0016020">
    <property type="term" value="C:membrane"/>
    <property type="evidence" value="ECO:0007669"/>
    <property type="project" value="UniProtKB-SubCell"/>
</dbReference>